<keyword evidence="4 6" id="KW-0067">ATP-binding</keyword>
<dbReference type="PROSITE" id="PS50893">
    <property type="entry name" value="ABC_TRANSPORTER_2"/>
    <property type="match status" value="1"/>
</dbReference>
<evidence type="ECO:0000256" key="2">
    <source>
        <dbReference type="ARBA" id="ARBA00022448"/>
    </source>
</evidence>
<dbReference type="AlphaFoldDB" id="A0A378PE11"/>
<dbReference type="PANTHER" id="PTHR24220">
    <property type="entry name" value="IMPORT ATP-BINDING PROTEIN"/>
    <property type="match status" value="1"/>
</dbReference>
<dbReference type="Gene3D" id="3.40.50.300">
    <property type="entry name" value="P-loop containing nucleotide triphosphate hydrolases"/>
    <property type="match status" value="1"/>
</dbReference>
<dbReference type="GO" id="GO:0005524">
    <property type="term" value="F:ATP binding"/>
    <property type="evidence" value="ECO:0007669"/>
    <property type="project" value="UniProtKB-KW"/>
</dbReference>
<name>A0A378PE11_9ACTO</name>
<evidence type="ECO:0000256" key="4">
    <source>
        <dbReference type="ARBA" id="ARBA00022840"/>
    </source>
</evidence>
<comment type="similarity">
    <text evidence="1">Belongs to the ABC transporter superfamily.</text>
</comment>
<proteinExistence type="inferred from homology"/>
<evidence type="ECO:0000256" key="1">
    <source>
        <dbReference type="ARBA" id="ARBA00005417"/>
    </source>
</evidence>
<dbReference type="InterPro" id="IPR017871">
    <property type="entry name" value="ABC_transporter-like_CS"/>
</dbReference>
<dbReference type="InterPro" id="IPR003439">
    <property type="entry name" value="ABC_transporter-like_ATP-bd"/>
</dbReference>
<feature type="domain" description="ABC transporter" evidence="5">
    <location>
        <begin position="4"/>
        <end position="222"/>
    </location>
</feature>
<dbReference type="Proteomes" id="UP000582487">
    <property type="component" value="Unassembled WGS sequence"/>
</dbReference>
<dbReference type="GO" id="GO:0022857">
    <property type="term" value="F:transmembrane transporter activity"/>
    <property type="evidence" value="ECO:0007669"/>
    <property type="project" value="TreeGrafter"/>
</dbReference>
<reference evidence="6 7" key="1">
    <citation type="submission" date="2020-04" db="EMBL/GenBank/DDBJ databases">
        <title>Antimicrobial susceptibility and clonality of vaginal-derived multi-drug resistant Mobiluncus isolates in China.</title>
        <authorList>
            <person name="Zhang X."/>
        </authorList>
    </citation>
    <scope>NUCLEOTIDE SEQUENCE [LARGE SCALE GENOMIC DNA]</scope>
    <source>
        <strain evidence="6 7">7</strain>
    </source>
</reference>
<evidence type="ECO:0000259" key="5">
    <source>
        <dbReference type="PROSITE" id="PS50893"/>
    </source>
</evidence>
<dbReference type="RefSeq" id="WP_004016856.1">
    <property type="nucleotide sequence ID" value="NZ_CAMPUA010000007.1"/>
</dbReference>
<evidence type="ECO:0000256" key="3">
    <source>
        <dbReference type="ARBA" id="ARBA00022741"/>
    </source>
</evidence>
<protein>
    <submittedName>
        <fullName evidence="6">ABC transporter ATP-binding protein</fullName>
    </submittedName>
</protein>
<dbReference type="GO" id="GO:0016887">
    <property type="term" value="F:ATP hydrolysis activity"/>
    <property type="evidence" value="ECO:0007669"/>
    <property type="project" value="InterPro"/>
</dbReference>
<dbReference type="InterPro" id="IPR017911">
    <property type="entry name" value="MacB-like_ATP-bd"/>
</dbReference>
<dbReference type="CDD" id="cd03255">
    <property type="entry name" value="ABC_MJ0796_LolCDE_FtsE"/>
    <property type="match status" value="1"/>
</dbReference>
<evidence type="ECO:0000313" key="6">
    <source>
        <dbReference type="EMBL" id="NMW92187.1"/>
    </source>
</evidence>
<keyword evidence="3" id="KW-0547">Nucleotide-binding</keyword>
<dbReference type="PANTHER" id="PTHR24220:SF689">
    <property type="entry name" value="LIPOPROTEIN-RELEASING SYSTEM ATP-BINDING PROTEIN LOLD"/>
    <property type="match status" value="1"/>
</dbReference>
<dbReference type="SMART" id="SM00382">
    <property type="entry name" value="AAA"/>
    <property type="match status" value="1"/>
</dbReference>
<accession>A0A378PE11</accession>
<sequence>MSLLAIRNLTKTYAVTPPVEVLRGLNLEVETGEKVLIVGYSGAGKSTLLNILGLLDEPSGGEYLFEDEHVEHLPEARRNFIRARKIGFVFQDFHVLGHRSVTENLELKLSINHIPHARRETMIAGALETVGLSGRADALTRLLSGGEKQRLAFARAVICDPQLILADEPTGNLDQKNAATILELLDAQAEKDVTVVVISHDERLRDWADRVLRLESGVLHED</sequence>
<keyword evidence="2" id="KW-0813">Transport</keyword>
<dbReference type="Pfam" id="PF00005">
    <property type="entry name" value="ABC_tran"/>
    <property type="match status" value="1"/>
</dbReference>
<gene>
    <name evidence="6" type="ORF">HHJ74_00425</name>
</gene>
<dbReference type="SUPFAM" id="SSF52540">
    <property type="entry name" value="P-loop containing nucleoside triphosphate hydrolases"/>
    <property type="match status" value="1"/>
</dbReference>
<evidence type="ECO:0000313" key="7">
    <source>
        <dbReference type="Proteomes" id="UP000582487"/>
    </source>
</evidence>
<dbReference type="InterPro" id="IPR015854">
    <property type="entry name" value="ABC_transpr_LolD-like"/>
</dbReference>
<dbReference type="PROSITE" id="PS00211">
    <property type="entry name" value="ABC_TRANSPORTER_1"/>
    <property type="match status" value="1"/>
</dbReference>
<dbReference type="GO" id="GO:0005886">
    <property type="term" value="C:plasma membrane"/>
    <property type="evidence" value="ECO:0007669"/>
    <property type="project" value="TreeGrafter"/>
</dbReference>
<dbReference type="EMBL" id="JABCUV010000001">
    <property type="protein sequence ID" value="NMW92187.1"/>
    <property type="molecule type" value="Genomic_DNA"/>
</dbReference>
<dbReference type="InterPro" id="IPR003593">
    <property type="entry name" value="AAA+_ATPase"/>
</dbReference>
<organism evidence="6 7">
    <name type="scientific">Mobiluncus mulieris</name>
    <dbReference type="NCBI Taxonomy" id="2052"/>
    <lineage>
        <taxon>Bacteria</taxon>
        <taxon>Bacillati</taxon>
        <taxon>Actinomycetota</taxon>
        <taxon>Actinomycetes</taxon>
        <taxon>Actinomycetales</taxon>
        <taxon>Actinomycetaceae</taxon>
        <taxon>Mobiluncus</taxon>
    </lineage>
</organism>
<dbReference type="InterPro" id="IPR027417">
    <property type="entry name" value="P-loop_NTPase"/>
</dbReference>
<comment type="caution">
    <text evidence="6">The sequence shown here is derived from an EMBL/GenBank/DDBJ whole genome shotgun (WGS) entry which is preliminary data.</text>
</comment>